<keyword evidence="6" id="KW-1185">Reference proteome</keyword>
<evidence type="ECO:0000259" key="4">
    <source>
        <dbReference type="PROSITE" id="PS50043"/>
    </source>
</evidence>
<dbReference type="PANTHER" id="PTHR44688:SF16">
    <property type="entry name" value="DNA-BINDING TRANSCRIPTIONAL ACTIVATOR DEVR_DOSR"/>
    <property type="match status" value="1"/>
</dbReference>
<dbReference type="Gene3D" id="1.10.10.10">
    <property type="entry name" value="Winged helix-like DNA-binding domain superfamily/Winged helix DNA-binding domain"/>
    <property type="match status" value="1"/>
</dbReference>
<keyword evidence="3" id="KW-0804">Transcription</keyword>
<sequence>MTVDDDRLDAARRACAEREWATARALYVRLRAEGPLEVDDLAALADCCWWLGLMDEYVATAAEVVDQRMAAGDAAGAGMAALEVGVPELVRGHVAAGAGWLARARRLLADVPDAVEHGYLLLLDAHDALDAGDVAGADRLAAQVLDLGDRHAEPTLQAHGLFLRGRCALRRGRVAEARRLLDEAMVPVLGGRTAPQWAGDLYCRMMQVCHELGDLPRAQHWTEVTERWCRGWAPATLFSGICRVHRVQLLQVHGQWPQALEEAERAAADLTGLDVTAAAEAHYRVGELHRLRGELDAAREAYDRSRGLGRDPQPGLALLHLDAGHRGRAATMLGAALDATTDPLTRAPLLAAAIEVGLDSAGGTPDELVEELSEIADRHASPVWRAVACRGRGVLLAAHGDEVAALRELREAQERWQQIGAPHETACVRHEAADVLDGLGDHESARAERELATAELEELGATHEIARRTARHPRRRRTDGLSPREVEVLVAVADGGTNREVGHRLHISERTVARHLANIYLKLGTPSRTAAVSWAREHALL</sequence>
<evidence type="ECO:0000256" key="1">
    <source>
        <dbReference type="ARBA" id="ARBA00023015"/>
    </source>
</evidence>
<dbReference type="CDD" id="cd06170">
    <property type="entry name" value="LuxR_C_like"/>
    <property type="match status" value="1"/>
</dbReference>
<dbReference type="Pfam" id="PF00196">
    <property type="entry name" value="GerE"/>
    <property type="match status" value="1"/>
</dbReference>
<dbReference type="InterPro" id="IPR036388">
    <property type="entry name" value="WH-like_DNA-bd_sf"/>
</dbReference>
<dbReference type="PANTHER" id="PTHR44688">
    <property type="entry name" value="DNA-BINDING TRANSCRIPTIONAL ACTIVATOR DEVR_DOSR"/>
    <property type="match status" value="1"/>
</dbReference>
<dbReference type="InterPro" id="IPR000792">
    <property type="entry name" value="Tscrpt_reg_LuxR_C"/>
</dbReference>
<keyword evidence="1" id="KW-0805">Transcription regulation</keyword>
<dbReference type="InterPro" id="IPR016032">
    <property type="entry name" value="Sig_transdc_resp-reg_C-effctor"/>
</dbReference>
<dbReference type="InterPro" id="IPR011990">
    <property type="entry name" value="TPR-like_helical_dom_sf"/>
</dbReference>
<dbReference type="Proteomes" id="UP000557204">
    <property type="component" value="Unassembled WGS sequence"/>
</dbReference>
<dbReference type="Gene3D" id="1.25.40.10">
    <property type="entry name" value="Tetratricopeptide repeat domain"/>
    <property type="match status" value="2"/>
</dbReference>
<dbReference type="PROSITE" id="PS00622">
    <property type="entry name" value="HTH_LUXR_1"/>
    <property type="match status" value="1"/>
</dbReference>
<keyword evidence="2" id="KW-0238">DNA-binding</keyword>
<dbReference type="RefSeq" id="WP_171246140.1">
    <property type="nucleotide sequence ID" value="NZ_JABFAJ010000006.1"/>
</dbReference>
<dbReference type="EMBL" id="JABFAJ010000006">
    <property type="protein sequence ID" value="NNU26623.1"/>
    <property type="molecule type" value="Genomic_DNA"/>
</dbReference>
<reference evidence="5 6" key="1">
    <citation type="submission" date="2020-05" db="EMBL/GenBank/DDBJ databases">
        <title>Genome sequence of Isoptericola sp. JC619 isolated from Chilika lagoon, India.</title>
        <authorList>
            <person name="Kumar D."/>
            <person name="Appam K."/>
            <person name="Gandham S."/>
            <person name="Uppada J."/>
            <person name="Sasikala C."/>
            <person name="Venkata Ramana C."/>
        </authorList>
    </citation>
    <scope>NUCLEOTIDE SEQUENCE [LARGE SCALE GENOMIC DNA]</scope>
    <source>
        <strain evidence="5 6">JC619</strain>
    </source>
</reference>
<accession>A0A849KDH3</accession>
<dbReference type="PRINTS" id="PR00038">
    <property type="entry name" value="HTHLUXR"/>
</dbReference>
<evidence type="ECO:0000256" key="3">
    <source>
        <dbReference type="ARBA" id="ARBA00023163"/>
    </source>
</evidence>
<dbReference type="SMART" id="SM00421">
    <property type="entry name" value="HTH_LUXR"/>
    <property type="match status" value="1"/>
</dbReference>
<gene>
    <name evidence="5" type="ORF">HLI28_03585</name>
</gene>
<dbReference type="SUPFAM" id="SSF48452">
    <property type="entry name" value="TPR-like"/>
    <property type="match status" value="2"/>
</dbReference>
<evidence type="ECO:0000313" key="6">
    <source>
        <dbReference type="Proteomes" id="UP000557204"/>
    </source>
</evidence>
<evidence type="ECO:0000313" key="5">
    <source>
        <dbReference type="EMBL" id="NNU26623.1"/>
    </source>
</evidence>
<feature type="domain" description="HTH luxR-type" evidence="4">
    <location>
        <begin position="474"/>
        <end position="539"/>
    </location>
</feature>
<organism evidence="5 6">
    <name type="scientific">Isoptericola sediminis</name>
    <dbReference type="NCBI Taxonomy" id="2733572"/>
    <lineage>
        <taxon>Bacteria</taxon>
        <taxon>Bacillati</taxon>
        <taxon>Actinomycetota</taxon>
        <taxon>Actinomycetes</taxon>
        <taxon>Micrococcales</taxon>
        <taxon>Promicromonosporaceae</taxon>
        <taxon>Isoptericola</taxon>
    </lineage>
</organism>
<dbReference type="GO" id="GO:0006355">
    <property type="term" value="P:regulation of DNA-templated transcription"/>
    <property type="evidence" value="ECO:0007669"/>
    <property type="project" value="InterPro"/>
</dbReference>
<evidence type="ECO:0000256" key="2">
    <source>
        <dbReference type="ARBA" id="ARBA00023125"/>
    </source>
</evidence>
<proteinExistence type="predicted"/>
<comment type="caution">
    <text evidence="5">The sequence shown here is derived from an EMBL/GenBank/DDBJ whole genome shotgun (WGS) entry which is preliminary data.</text>
</comment>
<name>A0A849KDH3_9MICO</name>
<dbReference type="PROSITE" id="PS50043">
    <property type="entry name" value="HTH_LUXR_2"/>
    <property type="match status" value="1"/>
</dbReference>
<protein>
    <submittedName>
        <fullName evidence="5">Tetratricopeptide repeat protein</fullName>
    </submittedName>
</protein>
<dbReference type="AlphaFoldDB" id="A0A849KDH3"/>
<dbReference type="SUPFAM" id="SSF46894">
    <property type="entry name" value="C-terminal effector domain of the bipartite response regulators"/>
    <property type="match status" value="1"/>
</dbReference>
<dbReference type="GO" id="GO:0003677">
    <property type="term" value="F:DNA binding"/>
    <property type="evidence" value="ECO:0007669"/>
    <property type="project" value="UniProtKB-KW"/>
</dbReference>